<proteinExistence type="predicted"/>
<reference evidence="5" key="1">
    <citation type="submission" date="2016-11" db="EMBL/GenBank/DDBJ databases">
        <authorList>
            <person name="Varghese N."/>
            <person name="Submissions S."/>
        </authorList>
    </citation>
    <scope>NUCLEOTIDE SEQUENCE [LARGE SCALE GENOMIC DNA]</scope>
    <source>
        <strain evidence="5">DSM 19978</strain>
    </source>
</reference>
<keyword evidence="1 2" id="KW-0732">Signal</keyword>
<evidence type="ECO:0000256" key="1">
    <source>
        <dbReference type="ARBA" id="ARBA00022729"/>
    </source>
</evidence>
<evidence type="ECO:0000259" key="3">
    <source>
        <dbReference type="Pfam" id="PF13505"/>
    </source>
</evidence>
<keyword evidence="5" id="KW-1185">Reference proteome</keyword>
<name>A0A1M5JS85_9FLAO</name>
<evidence type="ECO:0000313" key="5">
    <source>
        <dbReference type="Proteomes" id="UP000184516"/>
    </source>
</evidence>
<gene>
    <name evidence="4" type="ORF">SAMN05443549_10454</name>
</gene>
<dbReference type="InterPro" id="IPR027385">
    <property type="entry name" value="Beta-barrel_OMP"/>
</dbReference>
<feature type="chain" id="PRO_5013019584" evidence="2">
    <location>
        <begin position="21"/>
        <end position="165"/>
    </location>
</feature>
<evidence type="ECO:0000256" key="2">
    <source>
        <dbReference type="SAM" id="SignalP"/>
    </source>
</evidence>
<dbReference type="STRING" id="468056.SAMN05443549_10454"/>
<sequence length="165" mass="17862">MMKKYILSAIAIFTIGFVSAQNAKFGVKGGGVFASSKIMIGDSDTGFYVGGFSDVAVSEKFHVQPEVLYVYIKELSQIQVPILAKVPVVENFSLLAGPNFGFILNTDSYVKSFNFGLDFGASVDVSEDFSLDLKYNLGLTDLNKAGNSDSSFKINALLFGLGYKF</sequence>
<feature type="signal peptide" evidence="2">
    <location>
        <begin position="1"/>
        <end position="20"/>
    </location>
</feature>
<dbReference type="AlphaFoldDB" id="A0A1M5JS85"/>
<dbReference type="EMBL" id="FQWB01000004">
    <property type="protein sequence ID" value="SHG43378.1"/>
    <property type="molecule type" value="Genomic_DNA"/>
</dbReference>
<protein>
    <submittedName>
        <fullName evidence="4">Outer membrane protein beta-barrel domain-containing protein</fullName>
    </submittedName>
</protein>
<organism evidence="4 5">
    <name type="scientific">Flavobacterium fluvii</name>
    <dbReference type="NCBI Taxonomy" id="468056"/>
    <lineage>
        <taxon>Bacteria</taxon>
        <taxon>Pseudomonadati</taxon>
        <taxon>Bacteroidota</taxon>
        <taxon>Flavobacteriia</taxon>
        <taxon>Flavobacteriales</taxon>
        <taxon>Flavobacteriaceae</taxon>
        <taxon>Flavobacterium</taxon>
    </lineage>
</organism>
<dbReference type="InterPro" id="IPR011250">
    <property type="entry name" value="OMP/PagP_B-barrel"/>
</dbReference>
<feature type="domain" description="Outer membrane protein beta-barrel" evidence="3">
    <location>
        <begin position="10"/>
        <end position="165"/>
    </location>
</feature>
<dbReference type="Pfam" id="PF13505">
    <property type="entry name" value="OMP_b-brl"/>
    <property type="match status" value="1"/>
</dbReference>
<evidence type="ECO:0000313" key="4">
    <source>
        <dbReference type="EMBL" id="SHG43378.1"/>
    </source>
</evidence>
<dbReference type="SUPFAM" id="SSF56925">
    <property type="entry name" value="OMPA-like"/>
    <property type="match status" value="1"/>
</dbReference>
<dbReference type="Proteomes" id="UP000184516">
    <property type="component" value="Unassembled WGS sequence"/>
</dbReference>
<accession>A0A1M5JS85</accession>